<evidence type="ECO:0000256" key="2">
    <source>
        <dbReference type="SAM" id="MobiDB-lite"/>
    </source>
</evidence>
<proteinExistence type="inferred from homology"/>
<feature type="compositionally biased region" description="Polar residues" evidence="2">
    <location>
        <begin position="15"/>
        <end position="26"/>
    </location>
</feature>
<dbReference type="STRING" id="1561998.A0A1I7UYC0"/>
<sequence>MDVCLKLQGDRSLPIRNTNDSSSFSVNAPFDGESTNHADFQRKEAEKSKLSRPHSSSNLLSPSASKFDATTTTRADFIQKPHVRVINVKPRDDSFSGHVSRFDADTTYHDGFQEKSDELTVGNGEFYGETTQHSDFIEKHVDICPAEKVLTRRDRSFEFKRTANGHRYYEQRVTHGTIQPNRLVPVEA</sequence>
<dbReference type="InterPro" id="IPR033336">
    <property type="entry name" value="SAXO1/2"/>
</dbReference>
<dbReference type="GO" id="GO:0036126">
    <property type="term" value="C:sperm flagellum"/>
    <property type="evidence" value="ECO:0007669"/>
    <property type="project" value="TreeGrafter"/>
</dbReference>
<dbReference type="GO" id="GO:0005879">
    <property type="term" value="C:axonemal microtubule"/>
    <property type="evidence" value="ECO:0007669"/>
    <property type="project" value="TreeGrafter"/>
</dbReference>
<dbReference type="PANTHER" id="PTHR31516">
    <property type="entry name" value="STABILIZER OF AXONEMAL MICROTUBULES 2"/>
    <property type="match status" value="1"/>
</dbReference>
<reference evidence="4" key="1">
    <citation type="submission" date="2016-11" db="UniProtKB">
        <authorList>
            <consortium name="WormBaseParasite"/>
        </authorList>
    </citation>
    <scope>IDENTIFICATION</scope>
</reference>
<feature type="compositionally biased region" description="Basic and acidic residues" evidence="2">
    <location>
        <begin position="34"/>
        <end position="49"/>
    </location>
</feature>
<comment type="similarity">
    <text evidence="1">Belongs to the FAM154 family.</text>
</comment>
<name>A0A1I7UYC0_9PELO</name>
<dbReference type="WBParaSite" id="Csp11.Scaffold630.g20566.t1">
    <property type="protein sequence ID" value="Csp11.Scaffold630.g20566.t1"/>
    <property type="gene ID" value="Csp11.Scaffold630.g20566"/>
</dbReference>
<organism evidence="3 4">
    <name type="scientific">Caenorhabditis tropicalis</name>
    <dbReference type="NCBI Taxonomy" id="1561998"/>
    <lineage>
        <taxon>Eukaryota</taxon>
        <taxon>Metazoa</taxon>
        <taxon>Ecdysozoa</taxon>
        <taxon>Nematoda</taxon>
        <taxon>Chromadorea</taxon>
        <taxon>Rhabditida</taxon>
        <taxon>Rhabditina</taxon>
        <taxon>Rhabditomorpha</taxon>
        <taxon>Rhabditoidea</taxon>
        <taxon>Rhabditidae</taxon>
        <taxon>Peloderinae</taxon>
        <taxon>Caenorhabditis</taxon>
    </lineage>
</organism>
<protein>
    <submittedName>
        <fullName evidence="4">Uncharacterized protein</fullName>
    </submittedName>
</protein>
<evidence type="ECO:0000256" key="1">
    <source>
        <dbReference type="ARBA" id="ARBA00008738"/>
    </source>
</evidence>
<dbReference type="GO" id="GO:0005814">
    <property type="term" value="C:centriole"/>
    <property type="evidence" value="ECO:0007669"/>
    <property type="project" value="TreeGrafter"/>
</dbReference>
<dbReference type="PANTHER" id="PTHR31516:SF17">
    <property type="entry name" value="STABILIZER OF AXONEMAL MICROTUBULES 2"/>
    <property type="match status" value="1"/>
</dbReference>
<dbReference type="GO" id="GO:0036064">
    <property type="term" value="C:ciliary basal body"/>
    <property type="evidence" value="ECO:0007669"/>
    <property type="project" value="TreeGrafter"/>
</dbReference>
<dbReference type="Proteomes" id="UP000095282">
    <property type="component" value="Unplaced"/>
</dbReference>
<feature type="region of interest" description="Disordered" evidence="2">
    <location>
        <begin position="1"/>
        <end position="66"/>
    </location>
</feature>
<evidence type="ECO:0000313" key="3">
    <source>
        <dbReference type="Proteomes" id="UP000095282"/>
    </source>
</evidence>
<dbReference type="GO" id="GO:0008017">
    <property type="term" value="F:microtubule binding"/>
    <property type="evidence" value="ECO:0007669"/>
    <property type="project" value="InterPro"/>
</dbReference>
<accession>A0A1I7UYC0</accession>
<dbReference type="eggNOG" id="ENOG502R1NR">
    <property type="taxonomic scope" value="Eukaryota"/>
</dbReference>
<dbReference type="AlphaFoldDB" id="A0A1I7UYC0"/>
<feature type="compositionally biased region" description="Low complexity" evidence="2">
    <location>
        <begin position="53"/>
        <end position="65"/>
    </location>
</feature>
<keyword evidence="3" id="KW-1185">Reference proteome</keyword>
<evidence type="ECO:0000313" key="4">
    <source>
        <dbReference type="WBParaSite" id="Csp11.Scaffold630.g20566.t1"/>
    </source>
</evidence>